<sequence>MKFVQGRGVRSGAVRCGQDSRMGNKIIKACTKVQRELPKNRLQKMQYSKPLSAVLLGSLLLMGLAMAQEDRSSDAPHVRHKRGIFWDFFQKMVITKNLIVDQYTDTRNTLNDIYNTVNEQFSDPGPAKPTTRPRSTTEKASVSGEDSGGGSSSSDEPTTTEAYRISRYELGRILGRNFRGLQRLAMSEFGEALNATKYNLKEYKSEADQQFANSLAVEKKNKLKSLKG</sequence>
<protein>
    <submittedName>
        <fullName evidence="3">Uncharacterized protein</fullName>
    </submittedName>
</protein>
<evidence type="ECO:0000313" key="2">
    <source>
        <dbReference type="Proteomes" id="UP000001819"/>
    </source>
</evidence>
<dbReference type="KEGG" id="dpo:4814327"/>
<dbReference type="RefSeq" id="XP_001354406.4">
    <property type="nucleotide sequence ID" value="XM_001354370.4"/>
</dbReference>
<gene>
    <name evidence="3" type="primary">LOC4814327</name>
</gene>
<organism evidence="2 3">
    <name type="scientific">Drosophila pseudoobscura pseudoobscura</name>
    <name type="common">Fruit fly</name>
    <dbReference type="NCBI Taxonomy" id="46245"/>
    <lineage>
        <taxon>Eukaryota</taxon>
        <taxon>Metazoa</taxon>
        <taxon>Ecdysozoa</taxon>
        <taxon>Arthropoda</taxon>
        <taxon>Hexapoda</taxon>
        <taxon>Insecta</taxon>
        <taxon>Pterygota</taxon>
        <taxon>Neoptera</taxon>
        <taxon>Endopterygota</taxon>
        <taxon>Diptera</taxon>
        <taxon>Brachycera</taxon>
        <taxon>Muscomorpha</taxon>
        <taxon>Ephydroidea</taxon>
        <taxon>Drosophilidae</taxon>
        <taxon>Drosophila</taxon>
        <taxon>Sophophora</taxon>
    </lineage>
</organism>
<feature type="region of interest" description="Disordered" evidence="1">
    <location>
        <begin position="117"/>
        <end position="160"/>
    </location>
</feature>
<proteinExistence type="predicted"/>
<name>A0A6I8UET2_DROPS</name>
<accession>A0A6I8UET2</accession>
<evidence type="ECO:0000256" key="1">
    <source>
        <dbReference type="SAM" id="MobiDB-lite"/>
    </source>
</evidence>
<dbReference type="ExpressionAtlas" id="A0A6I8UET2">
    <property type="expression patterns" value="baseline"/>
</dbReference>
<dbReference type="FunCoup" id="A0A6I8UET2">
    <property type="interactions" value="16"/>
</dbReference>
<dbReference type="InParanoid" id="A0A6I8UET2"/>
<dbReference type="AlphaFoldDB" id="A0A6I8UET2"/>
<reference evidence="3" key="1">
    <citation type="submission" date="2025-08" db="UniProtKB">
        <authorList>
            <consortium name="RefSeq"/>
        </authorList>
    </citation>
    <scope>IDENTIFICATION</scope>
    <source>
        <strain evidence="3">MV-25-SWS-2005</strain>
        <tissue evidence="3">Whole body</tissue>
    </source>
</reference>
<dbReference type="Proteomes" id="UP000001819">
    <property type="component" value="Chromosome X"/>
</dbReference>
<keyword evidence="2" id="KW-1185">Reference proteome</keyword>
<evidence type="ECO:0000313" key="3">
    <source>
        <dbReference type="RefSeq" id="XP_001354406.4"/>
    </source>
</evidence>